<gene>
    <name evidence="10" type="ORF">ET495_02220</name>
</gene>
<sequence length="64" mass="6683">MKICVDRDKCTVLGVCEATAPDVFEIDDDGTLVVKTTLVDAGNRDAVEAAVTACPTEALRIGEG</sequence>
<protein>
    <recommendedName>
        <fullName evidence="8">Ferredoxin</fullName>
    </recommendedName>
</protein>
<reference evidence="10 11" key="1">
    <citation type="submission" date="2019-01" db="EMBL/GenBank/DDBJ databases">
        <title>Genome sequencing of strain 2JSPR-7.</title>
        <authorList>
            <person name="Heo J."/>
            <person name="Kim S.-J."/>
            <person name="Kim J.-S."/>
            <person name="Hong S.-B."/>
            <person name="Kwon S.-W."/>
        </authorList>
    </citation>
    <scope>NUCLEOTIDE SEQUENCE [LARGE SCALE GENOMIC DNA]</scope>
    <source>
        <strain evidence="10 11">2JSPR-7</strain>
    </source>
</reference>
<evidence type="ECO:0000313" key="11">
    <source>
        <dbReference type="Proteomes" id="UP000291758"/>
    </source>
</evidence>
<evidence type="ECO:0000256" key="6">
    <source>
        <dbReference type="ARBA" id="ARBA00023014"/>
    </source>
</evidence>
<dbReference type="InterPro" id="IPR001080">
    <property type="entry name" value="3Fe4S_ferredoxin"/>
</dbReference>
<dbReference type="GO" id="GO:0009055">
    <property type="term" value="F:electron transfer activity"/>
    <property type="evidence" value="ECO:0007669"/>
    <property type="project" value="UniProtKB-UniRule"/>
</dbReference>
<feature type="domain" description="4Fe-4S ferredoxin-type" evidence="9">
    <location>
        <begin position="1"/>
        <end position="29"/>
    </location>
</feature>
<name>A0A4P6EIF7_9MICO</name>
<dbReference type="SUPFAM" id="SSF54862">
    <property type="entry name" value="4Fe-4S ferredoxins"/>
    <property type="match status" value="1"/>
</dbReference>
<dbReference type="EMBL" id="CP035495">
    <property type="protein sequence ID" value="QAY62282.1"/>
    <property type="molecule type" value="Genomic_DNA"/>
</dbReference>
<organism evidence="10 11">
    <name type="scientific">Xylanimonas allomyrinae</name>
    <dbReference type="NCBI Taxonomy" id="2509459"/>
    <lineage>
        <taxon>Bacteria</taxon>
        <taxon>Bacillati</taxon>
        <taxon>Actinomycetota</taxon>
        <taxon>Actinomycetes</taxon>
        <taxon>Micrococcales</taxon>
        <taxon>Promicromonosporaceae</taxon>
        <taxon>Xylanimonas</taxon>
    </lineage>
</organism>
<accession>A0A4P6EIF7</accession>
<comment type="function">
    <text evidence="8">Ferredoxins are iron-sulfur proteins that transfer electrons in a wide variety of metabolic reactions.</text>
</comment>
<keyword evidence="7" id="KW-0003">3Fe-4S</keyword>
<evidence type="ECO:0000256" key="4">
    <source>
        <dbReference type="ARBA" id="ARBA00022982"/>
    </source>
</evidence>
<keyword evidence="11" id="KW-1185">Reference proteome</keyword>
<dbReference type="GO" id="GO:0005506">
    <property type="term" value="F:iron ion binding"/>
    <property type="evidence" value="ECO:0007669"/>
    <property type="project" value="UniProtKB-UniRule"/>
</dbReference>
<evidence type="ECO:0000256" key="7">
    <source>
        <dbReference type="ARBA" id="ARBA00023291"/>
    </source>
</evidence>
<evidence type="ECO:0000256" key="8">
    <source>
        <dbReference type="RuleBase" id="RU368020"/>
    </source>
</evidence>
<dbReference type="GO" id="GO:0051538">
    <property type="term" value="F:3 iron, 4 sulfur cluster binding"/>
    <property type="evidence" value="ECO:0007669"/>
    <property type="project" value="UniProtKB-KW"/>
</dbReference>
<proteinExistence type="predicted"/>
<evidence type="ECO:0000313" key="10">
    <source>
        <dbReference type="EMBL" id="QAY62282.1"/>
    </source>
</evidence>
<dbReference type="InterPro" id="IPR017896">
    <property type="entry name" value="4Fe4S_Fe-S-bd"/>
</dbReference>
<evidence type="ECO:0000256" key="3">
    <source>
        <dbReference type="ARBA" id="ARBA00022723"/>
    </source>
</evidence>
<dbReference type="InterPro" id="IPR051269">
    <property type="entry name" value="Fe-S_cluster_ET"/>
</dbReference>
<keyword evidence="5 8" id="KW-0408">Iron</keyword>
<dbReference type="PROSITE" id="PS51379">
    <property type="entry name" value="4FE4S_FER_2"/>
    <property type="match status" value="1"/>
</dbReference>
<dbReference type="RefSeq" id="WP_129202274.1">
    <property type="nucleotide sequence ID" value="NZ_CP035495.1"/>
</dbReference>
<evidence type="ECO:0000256" key="1">
    <source>
        <dbReference type="ARBA" id="ARBA00001927"/>
    </source>
</evidence>
<keyword evidence="6 8" id="KW-0411">Iron-sulfur</keyword>
<evidence type="ECO:0000256" key="2">
    <source>
        <dbReference type="ARBA" id="ARBA00022448"/>
    </source>
</evidence>
<evidence type="ECO:0000256" key="5">
    <source>
        <dbReference type="ARBA" id="ARBA00023004"/>
    </source>
</evidence>
<keyword evidence="3 8" id="KW-0479">Metal-binding</keyword>
<dbReference type="KEGG" id="xyl:ET495_02220"/>
<comment type="cofactor">
    <cofactor evidence="1">
        <name>[3Fe-4S] cluster</name>
        <dbReference type="ChEBI" id="CHEBI:21137"/>
    </cofactor>
</comment>
<dbReference type="OrthoDB" id="4741951at2"/>
<dbReference type="Proteomes" id="UP000291758">
    <property type="component" value="Chromosome"/>
</dbReference>
<dbReference type="AlphaFoldDB" id="A0A4P6EIF7"/>
<dbReference type="PRINTS" id="PR00352">
    <property type="entry name" value="3FE4SFRDOXIN"/>
</dbReference>
<dbReference type="PANTHER" id="PTHR36923">
    <property type="entry name" value="FERREDOXIN"/>
    <property type="match status" value="1"/>
</dbReference>
<dbReference type="Gene3D" id="3.30.70.20">
    <property type="match status" value="1"/>
</dbReference>
<keyword evidence="4 8" id="KW-0249">Electron transport</keyword>
<keyword evidence="2 8" id="KW-0813">Transport</keyword>
<dbReference type="PANTHER" id="PTHR36923:SF3">
    <property type="entry name" value="FERREDOXIN"/>
    <property type="match status" value="1"/>
</dbReference>
<evidence type="ECO:0000259" key="9">
    <source>
        <dbReference type="PROSITE" id="PS51379"/>
    </source>
</evidence>
<dbReference type="Pfam" id="PF13370">
    <property type="entry name" value="Fer4_13"/>
    <property type="match status" value="1"/>
</dbReference>